<dbReference type="Proteomes" id="UP000663879">
    <property type="component" value="Unassembled WGS sequence"/>
</dbReference>
<proteinExistence type="predicted"/>
<reference evidence="2" key="1">
    <citation type="submission" date="2021-02" db="EMBL/GenBank/DDBJ databases">
        <authorList>
            <person name="Nowell W R."/>
        </authorList>
    </citation>
    <scope>NUCLEOTIDE SEQUENCE</scope>
    <source>
        <strain evidence="2">Ploen Becks lab</strain>
    </source>
</reference>
<comment type="caution">
    <text evidence="2">The sequence shown here is derived from an EMBL/GenBank/DDBJ whole genome shotgun (WGS) entry which is preliminary data.</text>
</comment>
<name>A0A814LZE5_9BILA</name>
<dbReference type="InterPro" id="IPR043502">
    <property type="entry name" value="DNA/RNA_pol_sf"/>
</dbReference>
<dbReference type="PROSITE" id="PS50878">
    <property type="entry name" value="RT_POL"/>
    <property type="match status" value="1"/>
</dbReference>
<dbReference type="OrthoDB" id="10062389at2759"/>
<evidence type="ECO:0000313" key="3">
    <source>
        <dbReference type="Proteomes" id="UP000663879"/>
    </source>
</evidence>
<dbReference type="AlphaFoldDB" id="A0A814LZE5"/>
<sequence>MVEFLENEKLISSHQHGFVKFKSCITNLLECLDVITECINRGFAIDILFIDFLKAFDLVPHEELLVKLEAFGFNGKTFNWLKAFLSDRKQRVVLDGVSAEWKNVLSGVPQCSVLGPLLFIIFINDLPNGLSILCKLFADDSKLISVIRNPKDREEFQSNINKLLNWTIEWKMDLNLGKCKVMHLGNKKIHQDHFYSFEIDDNGTVTFQI</sequence>
<evidence type="ECO:0000313" key="2">
    <source>
        <dbReference type="EMBL" id="CAF1072466.1"/>
    </source>
</evidence>
<keyword evidence="3" id="KW-1185">Reference proteome</keyword>
<dbReference type="CDD" id="cd01650">
    <property type="entry name" value="RT_nLTR_like"/>
    <property type="match status" value="1"/>
</dbReference>
<dbReference type="PANTHER" id="PTHR33332">
    <property type="entry name" value="REVERSE TRANSCRIPTASE DOMAIN-CONTAINING PROTEIN"/>
    <property type="match status" value="1"/>
</dbReference>
<dbReference type="Pfam" id="PF00078">
    <property type="entry name" value="RVT_1"/>
    <property type="match status" value="1"/>
</dbReference>
<gene>
    <name evidence="2" type="ORF">OXX778_LOCUS19796</name>
</gene>
<protein>
    <recommendedName>
        <fullName evidence="1">Reverse transcriptase domain-containing protein</fullName>
    </recommendedName>
</protein>
<accession>A0A814LZE5</accession>
<organism evidence="2 3">
    <name type="scientific">Brachionus calyciflorus</name>
    <dbReference type="NCBI Taxonomy" id="104777"/>
    <lineage>
        <taxon>Eukaryota</taxon>
        <taxon>Metazoa</taxon>
        <taxon>Spiralia</taxon>
        <taxon>Gnathifera</taxon>
        <taxon>Rotifera</taxon>
        <taxon>Eurotatoria</taxon>
        <taxon>Monogononta</taxon>
        <taxon>Pseudotrocha</taxon>
        <taxon>Ploima</taxon>
        <taxon>Brachionidae</taxon>
        <taxon>Brachionus</taxon>
    </lineage>
</organism>
<dbReference type="SUPFAM" id="SSF56672">
    <property type="entry name" value="DNA/RNA polymerases"/>
    <property type="match status" value="1"/>
</dbReference>
<evidence type="ECO:0000259" key="1">
    <source>
        <dbReference type="PROSITE" id="PS50878"/>
    </source>
</evidence>
<dbReference type="EMBL" id="CAJNOC010006204">
    <property type="protein sequence ID" value="CAF1072466.1"/>
    <property type="molecule type" value="Genomic_DNA"/>
</dbReference>
<feature type="domain" description="Reverse transcriptase" evidence="1">
    <location>
        <begin position="1"/>
        <end position="199"/>
    </location>
</feature>
<dbReference type="InterPro" id="IPR000477">
    <property type="entry name" value="RT_dom"/>
</dbReference>